<dbReference type="Proteomes" id="UP000608420">
    <property type="component" value="Unassembled WGS sequence"/>
</dbReference>
<evidence type="ECO:0000256" key="2">
    <source>
        <dbReference type="ARBA" id="ARBA00022737"/>
    </source>
</evidence>
<evidence type="ECO:0000313" key="6">
    <source>
        <dbReference type="Proteomes" id="UP000608420"/>
    </source>
</evidence>
<name>A0ABQ1W894_9BACL</name>
<dbReference type="SUPFAM" id="SSF50978">
    <property type="entry name" value="WD40 repeat-like"/>
    <property type="match status" value="1"/>
</dbReference>
<dbReference type="Gene3D" id="2.130.10.10">
    <property type="entry name" value="YVTN repeat-like/Quinoprotein amine dehydrogenase"/>
    <property type="match status" value="3"/>
</dbReference>
<dbReference type="InterPro" id="IPR015943">
    <property type="entry name" value="WD40/YVTN_repeat-like_dom_sf"/>
</dbReference>
<dbReference type="InterPro" id="IPR011047">
    <property type="entry name" value="Quinoprotein_ADH-like_sf"/>
</dbReference>
<proteinExistence type="predicted"/>
<sequence>MKLDWYNQNRNWNVNEIDINQQKQIGNSIRTIRHSKYLNLLAVLQFNSNIYIMDLSTQKGFSIQLHEIQSDIKFIFWSKNTNCLYALTMSNLIYEIEVDKDFGTWKINNTFHNPLFDFPSLNYIQINDVVNIEILSDINELVVNSGLLKDRICSISLHEENLVIGLINGEIFVKVDQEKLVSYKDCESEVNVTYILDESLFITCSLDTYVRLWKDNGGIWDSIELGKHTGWIYDCAYCKEKQIFYTAGGDGVISEWSVTEQKLIDFIPLNKGVASSCYLSSVSDDLFVGNYDGSLVKLNKKSSQIVHKYHKNSIWNFCKDKSGTAVYSVGADSKIVCSRADTGHIIKNLELNGGWINGIEYYSTLNCIVAVTSDGEIIIWDRDNDSYERIHLDDYWFNNVKIDIQNNHLVIATAEGDILVFDFFRKKIYKKIHFHKDQILDIALDNYKNIFISVSIDGEVAIWELKNFKLIKSIKLSQIHPTSLALNNKHDQLIISSLEGDIVIISMNENFKISYLIKAHEGRIWKSSVDSHGDFMATISTDRKLKVWKLPCLEFLKEWSDSTFLTSCLVSGNKVYFANQDGEFGCLSIDKYSSENNSYLISDQRTSCQIESEKDLFDVKCLLVTDHLDPMNKAYTERVYRILEDLNLEYVSVDLSTNSRLKEITYSLSGWLHYPQIYFNGRFIGAGSVLLEMYRNGTLKRLILQHMEIKS</sequence>
<keyword evidence="2" id="KW-0677">Repeat</keyword>
<accession>A0ABQ1W894</accession>
<dbReference type="SUPFAM" id="SSF50998">
    <property type="entry name" value="Quinoprotein alcohol dehydrogenase-like"/>
    <property type="match status" value="1"/>
</dbReference>
<keyword evidence="6" id="KW-1185">Reference proteome</keyword>
<feature type="domain" description="Glutaredoxin" evidence="4">
    <location>
        <begin position="635"/>
        <end position="684"/>
    </location>
</feature>
<comment type="caution">
    <text evidence="5">The sequence shown here is derived from an EMBL/GenBank/DDBJ whole genome shotgun (WGS) entry which is preliminary data.</text>
</comment>
<dbReference type="PROSITE" id="PS51354">
    <property type="entry name" value="GLUTAREDOXIN_2"/>
    <property type="match status" value="1"/>
</dbReference>
<feature type="repeat" description="WD" evidence="3">
    <location>
        <begin position="517"/>
        <end position="550"/>
    </location>
</feature>
<dbReference type="RefSeq" id="WP_120465001.1">
    <property type="nucleotide sequence ID" value="NZ_BMIW01000051.1"/>
</dbReference>
<dbReference type="EMBL" id="BMIW01000051">
    <property type="protein sequence ID" value="GGG18111.1"/>
    <property type="molecule type" value="Genomic_DNA"/>
</dbReference>
<dbReference type="SMART" id="SM00320">
    <property type="entry name" value="WD40"/>
    <property type="match status" value="8"/>
</dbReference>
<evidence type="ECO:0000256" key="3">
    <source>
        <dbReference type="PROSITE-ProRule" id="PRU00221"/>
    </source>
</evidence>
<dbReference type="Pfam" id="PF00462">
    <property type="entry name" value="Glutaredoxin"/>
    <property type="match status" value="1"/>
</dbReference>
<dbReference type="SUPFAM" id="SSF52833">
    <property type="entry name" value="Thioredoxin-like"/>
    <property type="match status" value="1"/>
</dbReference>
<dbReference type="InterPro" id="IPR036249">
    <property type="entry name" value="Thioredoxin-like_sf"/>
</dbReference>
<feature type="repeat" description="WD" evidence="3">
    <location>
        <begin position="432"/>
        <end position="473"/>
    </location>
</feature>
<dbReference type="PANTHER" id="PTHR44006:SF1">
    <property type="entry name" value="U5 SMALL NUCLEAR RIBONUCLEOPROTEIN 40 KDA PROTEIN"/>
    <property type="match status" value="1"/>
</dbReference>
<dbReference type="Gene3D" id="3.40.30.10">
    <property type="entry name" value="Glutaredoxin"/>
    <property type="match status" value="1"/>
</dbReference>
<reference evidence="6" key="1">
    <citation type="journal article" date="2019" name="Int. J. Syst. Evol. Microbiol.">
        <title>The Global Catalogue of Microorganisms (GCM) 10K type strain sequencing project: providing services to taxonomists for standard genome sequencing and annotation.</title>
        <authorList>
            <consortium name="The Broad Institute Genomics Platform"/>
            <consortium name="The Broad Institute Genome Sequencing Center for Infectious Disease"/>
            <person name="Wu L."/>
            <person name="Ma J."/>
        </authorList>
    </citation>
    <scope>NUCLEOTIDE SEQUENCE [LARGE SCALE GENOMIC DNA]</scope>
    <source>
        <strain evidence="6">CGMCC 1.15420</strain>
    </source>
</reference>
<dbReference type="InterPro" id="IPR036322">
    <property type="entry name" value="WD40_repeat_dom_sf"/>
</dbReference>
<evidence type="ECO:0000313" key="5">
    <source>
        <dbReference type="EMBL" id="GGG18111.1"/>
    </source>
</evidence>
<dbReference type="Pfam" id="PF00400">
    <property type="entry name" value="WD40"/>
    <property type="match status" value="1"/>
</dbReference>
<dbReference type="PANTHER" id="PTHR44006">
    <property type="entry name" value="U5 SMALL NUCLEAR RIBONUCLEOPROTEIN 40 KDA PROTEIN"/>
    <property type="match status" value="1"/>
</dbReference>
<gene>
    <name evidence="5" type="ORF">GCM10010913_45290</name>
</gene>
<protein>
    <recommendedName>
        <fullName evidence="4">Glutaredoxin domain-containing protein</fullName>
    </recommendedName>
</protein>
<dbReference type="InterPro" id="IPR052234">
    <property type="entry name" value="U5_snRNP_Component"/>
</dbReference>
<dbReference type="PROSITE" id="PS50082">
    <property type="entry name" value="WD_REPEATS_2"/>
    <property type="match status" value="2"/>
</dbReference>
<organism evidence="5 6">
    <name type="scientific">Paenibacillus aceti</name>
    <dbReference type="NCBI Taxonomy" id="1820010"/>
    <lineage>
        <taxon>Bacteria</taxon>
        <taxon>Bacillati</taxon>
        <taxon>Bacillota</taxon>
        <taxon>Bacilli</taxon>
        <taxon>Bacillales</taxon>
        <taxon>Paenibacillaceae</taxon>
        <taxon>Paenibacillus</taxon>
    </lineage>
</organism>
<dbReference type="InterPro" id="IPR001680">
    <property type="entry name" value="WD40_rpt"/>
</dbReference>
<dbReference type="InterPro" id="IPR002109">
    <property type="entry name" value="Glutaredoxin"/>
</dbReference>
<evidence type="ECO:0000259" key="4">
    <source>
        <dbReference type="Pfam" id="PF00462"/>
    </source>
</evidence>
<keyword evidence="1 3" id="KW-0853">WD repeat</keyword>
<evidence type="ECO:0000256" key="1">
    <source>
        <dbReference type="ARBA" id="ARBA00022574"/>
    </source>
</evidence>